<feature type="chain" id="PRO_5002116994" evidence="1">
    <location>
        <begin position="20"/>
        <end position="111"/>
    </location>
</feature>
<dbReference type="EMBL" id="LN794158">
    <property type="protein sequence ID" value="CEN55714.1"/>
    <property type="molecule type" value="Genomic_DNA"/>
</dbReference>
<dbReference type="KEGG" id="mbac:BN1209_0671"/>
<dbReference type="AlphaFoldDB" id="A0A0B7IU06"/>
<feature type="signal peptide" evidence="1">
    <location>
        <begin position="1"/>
        <end position="19"/>
    </location>
</feature>
<gene>
    <name evidence="3" type="ORF">BN1209_0671</name>
</gene>
<dbReference type="InterPro" id="IPR036163">
    <property type="entry name" value="HMA_dom_sf"/>
</dbReference>
<keyword evidence="1" id="KW-0732">Signal</keyword>
<evidence type="ECO:0000313" key="3">
    <source>
        <dbReference type="EMBL" id="CEN55714.1"/>
    </source>
</evidence>
<dbReference type="PROSITE" id="PS50846">
    <property type="entry name" value="HMA_2"/>
    <property type="match status" value="1"/>
</dbReference>
<protein>
    <submittedName>
        <fullName evidence="3">Heavy metal transport/detoxification protein</fullName>
    </submittedName>
</protein>
<keyword evidence="4" id="KW-1185">Reference proteome</keyword>
<evidence type="ECO:0000259" key="2">
    <source>
        <dbReference type="PROSITE" id="PS50846"/>
    </source>
</evidence>
<feature type="domain" description="HMA" evidence="2">
    <location>
        <begin position="21"/>
        <end position="88"/>
    </location>
</feature>
<dbReference type="HOGENOM" id="CLU_134973_2_0_4"/>
<dbReference type="GO" id="GO:0046872">
    <property type="term" value="F:metal ion binding"/>
    <property type="evidence" value="ECO:0007669"/>
    <property type="project" value="InterPro"/>
</dbReference>
<dbReference type="Proteomes" id="UP000056322">
    <property type="component" value="Chromosome 1"/>
</dbReference>
<evidence type="ECO:0000313" key="4">
    <source>
        <dbReference type="Proteomes" id="UP000056322"/>
    </source>
</evidence>
<dbReference type="InterPro" id="IPR006121">
    <property type="entry name" value="HMA_dom"/>
</dbReference>
<organism evidence="3 4">
    <name type="scientific">Candidatus Methylopumilus turicensis</name>
    <dbReference type="NCBI Taxonomy" id="1581680"/>
    <lineage>
        <taxon>Bacteria</taxon>
        <taxon>Pseudomonadati</taxon>
        <taxon>Pseudomonadota</taxon>
        <taxon>Betaproteobacteria</taxon>
        <taxon>Nitrosomonadales</taxon>
        <taxon>Methylophilaceae</taxon>
        <taxon>Candidatus Methylopumilus</taxon>
    </lineage>
</organism>
<dbReference type="Gene3D" id="3.30.70.100">
    <property type="match status" value="1"/>
</dbReference>
<accession>A0A0B7IU06</accession>
<dbReference type="SUPFAM" id="SSF55008">
    <property type="entry name" value="HMA, heavy metal-associated domain"/>
    <property type="match status" value="1"/>
</dbReference>
<reference evidence="4" key="1">
    <citation type="submission" date="2014-12" db="EMBL/GenBank/DDBJ databases">
        <authorList>
            <person name="Salcher M.M."/>
        </authorList>
    </citation>
    <scope>NUCLEOTIDE SEQUENCE [LARGE SCALE GENOMIC DNA]</scope>
    <source>
        <strain evidence="4">MMS-10A-171</strain>
    </source>
</reference>
<dbReference type="CDD" id="cd00371">
    <property type="entry name" value="HMA"/>
    <property type="match status" value="1"/>
</dbReference>
<dbReference type="OrthoDB" id="5513217at2"/>
<name>A0A0B7IU06_9PROT</name>
<sequence length="111" mass="12444">MKKLFVIAILAIFTNTAFAATSIHAEVKGMVCAFCAKGINKKLRELDATQDVWVDLKSRVVVVELKDQKNMSLEVFTKVIKDAGYEVASVEYINKTLVEIKADHSHVKEMK</sequence>
<dbReference type="Pfam" id="PF00403">
    <property type="entry name" value="HMA"/>
    <property type="match status" value="1"/>
</dbReference>
<evidence type="ECO:0000256" key="1">
    <source>
        <dbReference type="SAM" id="SignalP"/>
    </source>
</evidence>
<dbReference type="RefSeq" id="WP_045750943.1">
    <property type="nucleotide sequence ID" value="NZ_LN794158.1"/>
</dbReference>
<proteinExistence type="predicted"/>
<dbReference type="STRING" id="1581680.BN1209_0671"/>